<gene>
    <name evidence="1" type="ORF">BAR1_02940</name>
</gene>
<dbReference type="OrthoDB" id="7842276at2"/>
<dbReference type="EMBL" id="CP032125">
    <property type="protein sequence ID" value="AXX96976.1"/>
    <property type="molecule type" value="Genomic_DNA"/>
</dbReference>
<dbReference type="SUPFAM" id="SSF56925">
    <property type="entry name" value="OMPA-like"/>
    <property type="match status" value="1"/>
</dbReference>
<protein>
    <recommendedName>
        <fullName evidence="3">Outer membrane protein beta-barrel domain-containing protein</fullName>
    </recommendedName>
</protein>
<evidence type="ECO:0000313" key="2">
    <source>
        <dbReference type="Proteomes" id="UP000261704"/>
    </source>
</evidence>
<evidence type="ECO:0000313" key="1">
    <source>
        <dbReference type="EMBL" id="AXX96976.1"/>
    </source>
</evidence>
<organism evidence="1 2">
    <name type="scientific">Profundibacter amoris</name>
    <dbReference type="NCBI Taxonomy" id="2171755"/>
    <lineage>
        <taxon>Bacteria</taxon>
        <taxon>Pseudomonadati</taxon>
        <taxon>Pseudomonadota</taxon>
        <taxon>Alphaproteobacteria</taxon>
        <taxon>Rhodobacterales</taxon>
        <taxon>Paracoccaceae</taxon>
        <taxon>Profundibacter</taxon>
    </lineage>
</organism>
<dbReference type="InterPro" id="IPR011250">
    <property type="entry name" value="OMP/PagP_B-barrel"/>
</dbReference>
<dbReference type="KEGG" id="pamo:BAR1_02940"/>
<evidence type="ECO:0008006" key="3">
    <source>
        <dbReference type="Google" id="ProtNLM"/>
    </source>
</evidence>
<dbReference type="AlphaFoldDB" id="A0A347UDP8"/>
<reference evidence="1 2" key="1">
    <citation type="submission" date="2018-09" db="EMBL/GenBank/DDBJ databases">
        <title>Profundibacter amoris BAR1 gen. nov., sp. nov., a new member of the Roseobacter clade isolated at Lokis Castle Vent Field on the Arctic Mid-Oceanic Ridge.</title>
        <authorList>
            <person name="Le Moine Bauer S."/>
            <person name="Sjoeberg A.G."/>
            <person name="L'Haridon S."/>
            <person name="Stokke R."/>
            <person name="Roalkvam I."/>
            <person name="Steen I.H."/>
            <person name="Dahle H."/>
        </authorList>
    </citation>
    <scope>NUCLEOTIDE SEQUENCE [LARGE SCALE GENOMIC DNA]</scope>
    <source>
        <strain evidence="1 2">BAR1</strain>
    </source>
</reference>
<dbReference type="RefSeq" id="WP_118941634.1">
    <property type="nucleotide sequence ID" value="NZ_CP032125.1"/>
</dbReference>
<sequence>MKKKTAICLLAGSVSVVPITAVGETGYYFGTGFSYRVMSAHRLKDEKRYIQRKRSNHDMVLGYRIEKGRVFFGPEINVERFRRGWFQDMTVPVNCEAIQNASYYCSRRSTYRVRGIYGRKLGQRTEVYGALGIGVMKGYGPIQQGRISLGINAGVTVGLGIQYPIRRNGMLRAEVVYDNFDLVVQHPKGPDGQRYSPSYEATTIKVSYIMSF</sequence>
<accession>A0A347UDP8</accession>
<keyword evidence="2" id="KW-1185">Reference proteome</keyword>
<name>A0A347UDP8_9RHOB</name>
<proteinExistence type="predicted"/>
<dbReference type="Proteomes" id="UP000261704">
    <property type="component" value="Chromosome"/>
</dbReference>